<keyword evidence="16" id="KW-1133">Transmembrane helix</keyword>
<dbReference type="InterPro" id="IPR023404">
    <property type="entry name" value="rSAM_horseshoe"/>
</dbReference>
<dbReference type="InterPro" id="IPR032432">
    <property type="entry name" value="Radical_SAM_C"/>
</dbReference>
<evidence type="ECO:0000256" key="6">
    <source>
        <dbReference type="ARBA" id="ARBA00022679"/>
    </source>
</evidence>
<name>A0A6N1NQ95_9VIRU</name>
<evidence type="ECO:0000256" key="14">
    <source>
        <dbReference type="ARBA" id="ARBA00044771"/>
    </source>
</evidence>
<reference evidence="18" key="2">
    <citation type="journal article" date="2018" name="Nat. Commun.">
        <title>Tailed giant Tupanvirus possesses the most complete translational apparatus of the known virosphere.</title>
        <authorList>
            <person name="Abrahao J."/>
            <person name="Silva L."/>
            <person name="Silva L.S."/>
            <person name="Khalil J.Y.B."/>
            <person name="Rodrigues R."/>
            <person name="Arantes T."/>
            <person name="Assis F."/>
            <person name="Boratto P."/>
            <person name="Andrade M."/>
            <person name="Kroon E.G."/>
            <person name="Ribeiro B."/>
            <person name="Bergier I."/>
            <person name="Seligmann H."/>
            <person name="Ghigo E."/>
            <person name="Colson P."/>
            <person name="Levasseur A."/>
            <person name="Kroemer G."/>
            <person name="Raoult D."/>
            <person name="La Scola B."/>
        </authorList>
    </citation>
    <scope>NUCLEOTIDE SEQUENCE [LARGE SCALE GENOMIC DNA]</scope>
    <source>
        <strain evidence="18">Deep ocean</strain>
    </source>
</reference>
<dbReference type="InterPro" id="IPR007197">
    <property type="entry name" value="rSAM"/>
</dbReference>
<dbReference type="EMBL" id="MF405918">
    <property type="protein sequence ID" value="QKU34073.1"/>
    <property type="molecule type" value="Genomic_DNA"/>
</dbReference>
<dbReference type="Gene3D" id="3.80.30.20">
    <property type="entry name" value="tm_1862 like domain"/>
    <property type="match status" value="1"/>
</dbReference>
<dbReference type="GO" id="GO:0000049">
    <property type="term" value="F:tRNA binding"/>
    <property type="evidence" value="ECO:0007669"/>
    <property type="project" value="UniProtKB-KW"/>
</dbReference>
<keyword evidence="9" id="KW-0479">Metal-binding</keyword>
<dbReference type="GO" id="GO:0046872">
    <property type="term" value="F:metal ion binding"/>
    <property type="evidence" value="ECO:0007669"/>
    <property type="project" value="UniProtKB-KW"/>
</dbReference>
<dbReference type="CDD" id="cd04301">
    <property type="entry name" value="NAT_SF"/>
    <property type="match status" value="1"/>
</dbReference>
<evidence type="ECO:0000256" key="5">
    <source>
        <dbReference type="ARBA" id="ARBA00022555"/>
    </source>
</evidence>
<dbReference type="SUPFAM" id="SSF102114">
    <property type="entry name" value="Radical SAM enzymes"/>
    <property type="match status" value="1"/>
</dbReference>
<evidence type="ECO:0000256" key="12">
    <source>
        <dbReference type="ARBA" id="ARBA00023014"/>
    </source>
</evidence>
<comment type="catalytic activity">
    <reaction evidence="15">
        <text>uridine(34) in tRNA + acetyl-CoA + S-adenosyl-L-methionine + H2O = 5-(carboxymethyl)uridine(34) in tRNA + 5'-deoxyadenosine + L-methionine + CoA + 2 H(+)</text>
        <dbReference type="Rhea" id="RHEA:61020"/>
        <dbReference type="Rhea" id="RHEA-COMP:10407"/>
        <dbReference type="Rhea" id="RHEA-COMP:11727"/>
        <dbReference type="ChEBI" id="CHEBI:15377"/>
        <dbReference type="ChEBI" id="CHEBI:15378"/>
        <dbReference type="ChEBI" id="CHEBI:17319"/>
        <dbReference type="ChEBI" id="CHEBI:57287"/>
        <dbReference type="ChEBI" id="CHEBI:57288"/>
        <dbReference type="ChEBI" id="CHEBI:57844"/>
        <dbReference type="ChEBI" id="CHEBI:59789"/>
        <dbReference type="ChEBI" id="CHEBI:65315"/>
        <dbReference type="ChEBI" id="CHEBI:74882"/>
        <dbReference type="EC" id="2.3.1.311"/>
    </reaction>
    <physiologicalReaction direction="left-to-right" evidence="15">
        <dbReference type="Rhea" id="RHEA:61021"/>
    </physiologicalReaction>
</comment>
<dbReference type="GO" id="GO:0106261">
    <property type="term" value="F:tRNA uridine(34) acetyltransferase activity"/>
    <property type="evidence" value="ECO:0007669"/>
    <property type="project" value="UniProtKB-EC"/>
</dbReference>
<dbReference type="InterPro" id="IPR016181">
    <property type="entry name" value="Acyl_CoA_acyltransferase"/>
</dbReference>
<comment type="pathway">
    <text evidence="2">tRNA modification.</text>
</comment>
<dbReference type="InterPro" id="IPR039661">
    <property type="entry name" value="ELP3"/>
</dbReference>
<feature type="transmembrane region" description="Helical" evidence="16">
    <location>
        <begin position="627"/>
        <end position="646"/>
    </location>
</feature>
<dbReference type="Pfam" id="PF16199">
    <property type="entry name" value="Radical_SAM_C"/>
    <property type="match status" value="1"/>
</dbReference>
<dbReference type="SFLD" id="SFLDF00344">
    <property type="entry name" value="ELP3-like"/>
    <property type="match status" value="1"/>
</dbReference>
<dbReference type="GeneID" id="80517378"/>
<dbReference type="GO" id="GO:0033588">
    <property type="term" value="C:elongator holoenzyme complex"/>
    <property type="evidence" value="ECO:0007669"/>
    <property type="project" value="TreeGrafter"/>
</dbReference>
<dbReference type="RefSeq" id="YP_010780687.1">
    <property type="nucleotide sequence ID" value="NC_075038.1"/>
</dbReference>
<evidence type="ECO:0000256" key="3">
    <source>
        <dbReference type="ARBA" id="ARBA00005494"/>
    </source>
</evidence>
<dbReference type="InterPro" id="IPR000182">
    <property type="entry name" value="GNAT_dom"/>
</dbReference>
<keyword evidence="4" id="KW-0004">4Fe-4S</keyword>
<evidence type="ECO:0000256" key="11">
    <source>
        <dbReference type="ARBA" id="ARBA00023004"/>
    </source>
</evidence>
<organism evidence="18">
    <name type="scientific">Tupanvirus deep ocean</name>
    <dbReference type="NCBI Taxonomy" id="2126984"/>
    <lineage>
        <taxon>Viruses</taxon>
        <taxon>Varidnaviria</taxon>
        <taxon>Bamfordvirae</taxon>
        <taxon>Nucleocytoviricota</taxon>
        <taxon>Megaviricetes</taxon>
        <taxon>Imitervirales</taxon>
        <taxon>Mimiviridae</taxon>
        <taxon>Megamimivirinae</taxon>
        <taxon>Tupanvirus</taxon>
        <taxon>Tupanvirus altamarinense</taxon>
    </lineage>
</organism>
<evidence type="ECO:0000256" key="4">
    <source>
        <dbReference type="ARBA" id="ARBA00022485"/>
    </source>
</evidence>
<protein>
    <recommendedName>
        <fullName evidence="14">tRNA carboxymethyluridine synthase</fullName>
        <ecNumber evidence="14">2.3.1.311</ecNumber>
    </recommendedName>
</protein>
<keyword evidence="10" id="KW-0694">RNA-binding</keyword>
<evidence type="ECO:0000256" key="2">
    <source>
        <dbReference type="ARBA" id="ARBA00005217"/>
    </source>
</evidence>
<keyword evidence="7" id="KW-0949">S-adenosyl-L-methionine</keyword>
<dbReference type="SFLD" id="SFLDG01086">
    <property type="entry name" value="elongater_protein-like"/>
    <property type="match status" value="1"/>
</dbReference>
<keyword evidence="11" id="KW-0408">Iron</keyword>
<keyword evidence="6" id="KW-0808">Transferase</keyword>
<dbReference type="SMART" id="SM00729">
    <property type="entry name" value="Elp3"/>
    <property type="match status" value="1"/>
</dbReference>
<dbReference type="InterPro" id="IPR034687">
    <property type="entry name" value="ELP3-like"/>
</dbReference>
<dbReference type="EC" id="2.3.1.311" evidence="14"/>
<evidence type="ECO:0000256" key="15">
    <source>
        <dbReference type="ARBA" id="ARBA00047372"/>
    </source>
</evidence>
<keyword evidence="5" id="KW-0820">tRNA-binding</keyword>
<comment type="cofactor">
    <cofactor evidence="1">
        <name>[4Fe-4S] cluster</name>
        <dbReference type="ChEBI" id="CHEBI:49883"/>
    </cofactor>
</comment>
<dbReference type="PANTHER" id="PTHR11135">
    <property type="entry name" value="HISTONE ACETYLTRANSFERASE-RELATED"/>
    <property type="match status" value="1"/>
</dbReference>
<dbReference type="InterPro" id="IPR058240">
    <property type="entry name" value="rSAM_sf"/>
</dbReference>
<keyword evidence="16" id="KW-0812">Transmembrane</keyword>
<dbReference type="Gene3D" id="3.40.630.30">
    <property type="match status" value="1"/>
</dbReference>
<evidence type="ECO:0000313" key="18">
    <source>
        <dbReference type="EMBL" id="QKU34073.1"/>
    </source>
</evidence>
<evidence type="ECO:0000256" key="8">
    <source>
        <dbReference type="ARBA" id="ARBA00022694"/>
    </source>
</evidence>
<evidence type="ECO:0000256" key="10">
    <source>
        <dbReference type="ARBA" id="ARBA00022884"/>
    </source>
</evidence>
<dbReference type="SUPFAM" id="SSF55729">
    <property type="entry name" value="Acyl-CoA N-acyltransferases (Nat)"/>
    <property type="match status" value="1"/>
</dbReference>
<dbReference type="SFLD" id="SFLDS00029">
    <property type="entry name" value="Radical_SAM"/>
    <property type="match status" value="1"/>
</dbReference>
<keyword evidence="12" id="KW-0411">Iron-sulfur</keyword>
<keyword evidence="8" id="KW-0819">tRNA processing</keyword>
<sequence>MACSVHSKFDVSSTPNASKANISLEQKLLKPLSLSQYEFVVKIIKELLVDPLKDKKTYRKIVDSLGRKYRFMPSTNQLRYVYSELLTKNEIKQHILFEEYAKVRQVRENSGVLVFTVLTSPYPETGEFESNFTPVPDIESYKYDSGAQLDIRKINPQTGERRQDFTCPFNCHYCPNVPGYARSYLPLEPAVARGDQNNWDACLQIRDRARTYIANGITKIDKAEVIVEGGTYTSYPHHYRIKFMRDIFYAFNTLSTLEDRERLTLAEEIKINETAGVKVVGLSIETRPDCITKPLIREFRKCGITRIQLGIQHTDDSILKLVNRQCTTRKAKNAIRMLKDSCFKIQIHLMPDLPGSNPDIDRKMFDTILYDDDLQVDSLKVYPCQVLDYTMIKQWYDEGSYKPYAETLVNGVSPLIDVIADFKSKVHPWIRNERIIRDIPAKDIMGGVKTTNLRQLAQDYMKSKGVTCKCIRCREVRNVKVDNSNMKLIVRNYKSSGGTEYFISFESLDESTIYGFCRLRLTPNSSTVVSELDDCAMIRELHVYGKMNAVGCGKQELSSQHLGLGKRLLNKAEQIALEAGYKKIAVISGVGVRNYYRKLGYTDSKYYLIKSIENKIQNKNIFGIENIFIPLLFILFLMSFVVASIYY</sequence>
<evidence type="ECO:0000256" key="16">
    <source>
        <dbReference type="SAM" id="Phobius"/>
    </source>
</evidence>
<evidence type="ECO:0000256" key="1">
    <source>
        <dbReference type="ARBA" id="ARBA00001966"/>
    </source>
</evidence>
<proteinExistence type="inferred from homology"/>
<dbReference type="PANTHER" id="PTHR11135:SF2">
    <property type="entry name" value="ELONGATOR COMPLEX PROTEIN 3"/>
    <property type="match status" value="1"/>
</dbReference>
<evidence type="ECO:0000259" key="17">
    <source>
        <dbReference type="SMART" id="SM00729"/>
    </source>
</evidence>
<dbReference type="FunFam" id="3.80.30.20:FF:000011">
    <property type="entry name" value="Elongator complex"/>
    <property type="match status" value="1"/>
</dbReference>
<reference evidence="18" key="1">
    <citation type="submission" date="2017-06" db="EMBL/GenBank/DDBJ databases">
        <authorList>
            <person name="Assis F.L."/>
            <person name="Abrahao J.S."/>
            <person name="Silva L."/>
            <person name="Khalil J.B."/>
            <person name="Rodrigues R."/>
            <person name="Silva L.S."/>
            <person name="Boratto P."/>
            <person name="Andrade M."/>
            <person name="Kroon E.G."/>
            <person name="Ribeiro B."/>
            <person name="Bergier I."/>
            <person name="Seligmann H."/>
            <person name="Ghigo E."/>
            <person name="Colson P."/>
            <person name="Levasseur A."/>
            <person name="Raoult D."/>
            <person name="Scola B.L."/>
        </authorList>
    </citation>
    <scope>NUCLEOTIDE SEQUENCE</scope>
    <source>
        <strain evidence="18">Deep ocean</strain>
    </source>
</reference>
<evidence type="ECO:0000256" key="7">
    <source>
        <dbReference type="ARBA" id="ARBA00022691"/>
    </source>
</evidence>
<evidence type="ECO:0000256" key="13">
    <source>
        <dbReference type="ARBA" id="ARBA00023315"/>
    </source>
</evidence>
<dbReference type="Pfam" id="PF04055">
    <property type="entry name" value="Radical_SAM"/>
    <property type="match status" value="1"/>
</dbReference>
<dbReference type="KEGG" id="vg:80517378"/>
<dbReference type="InterPro" id="IPR006638">
    <property type="entry name" value="Elp3/MiaA/NifB-like_rSAM"/>
</dbReference>
<feature type="domain" description="Elp3/MiaA/NifB-like radical SAM core" evidence="17">
    <location>
        <begin position="152"/>
        <end position="410"/>
    </location>
</feature>
<dbReference type="GO" id="GO:0051539">
    <property type="term" value="F:4 iron, 4 sulfur cluster binding"/>
    <property type="evidence" value="ECO:0007669"/>
    <property type="project" value="UniProtKB-KW"/>
</dbReference>
<keyword evidence="13" id="KW-0012">Acyltransferase</keyword>
<comment type="similarity">
    <text evidence="3">Belongs to the ELP3 family.</text>
</comment>
<dbReference type="Pfam" id="PF00583">
    <property type="entry name" value="Acetyltransf_1"/>
    <property type="match status" value="1"/>
</dbReference>
<keyword evidence="16" id="KW-0472">Membrane</keyword>
<dbReference type="GO" id="GO:0002926">
    <property type="term" value="P:tRNA wobble base 5-methoxycarbonylmethyl-2-thiouridinylation"/>
    <property type="evidence" value="ECO:0007669"/>
    <property type="project" value="TreeGrafter"/>
</dbReference>
<dbReference type="NCBIfam" id="TIGR01211">
    <property type="entry name" value="ELP3"/>
    <property type="match status" value="1"/>
</dbReference>
<evidence type="ECO:0000256" key="9">
    <source>
        <dbReference type="ARBA" id="ARBA00022723"/>
    </source>
</evidence>
<accession>A0A6N1NQ95</accession>